<organism evidence="1 2">
    <name type="scientific">Streptomyces fragilis</name>
    <dbReference type="NCBI Taxonomy" id="67301"/>
    <lineage>
        <taxon>Bacteria</taxon>
        <taxon>Bacillati</taxon>
        <taxon>Actinomycetota</taxon>
        <taxon>Actinomycetes</taxon>
        <taxon>Kitasatosporales</taxon>
        <taxon>Streptomycetaceae</taxon>
        <taxon>Streptomyces</taxon>
    </lineage>
</organism>
<sequence length="298" mass="31706">MAALLLLPACQAAPSPATTDRAPFAQEVVDLRAHVLAYTDALDPDDDYGPPDPETRRRLARGVGLVLDGRPREAAGPLGDAGFRLTRLTDSATGHKYDEIAAAGRGDAEQWGRLYLHAGVTPRWSVQVPHPVSDRDTENLGVRLLESGRAGALVLAGAHRGAGGEGAADVAHREDSAFHTVVLQLQERGVPGLQLHGFASGGDRPYEAVVSTGRGQTALPELTALADRLDADGLRVCRGWAARCPLEGTGNVQGRAAERQHTAFVHLELDRDSRRAGEPEGEAVRQNLRELLSGWADA</sequence>
<reference evidence="1 2" key="1">
    <citation type="submission" date="2024-06" db="EMBL/GenBank/DDBJ databases">
        <title>The Natural Products Discovery Center: Release of the First 8490 Sequenced Strains for Exploring Actinobacteria Biosynthetic Diversity.</title>
        <authorList>
            <person name="Kalkreuter E."/>
            <person name="Kautsar S.A."/>
            <person name="Yang D."/>
            <person name="Bader C.D."/>
            <person name="Teijaro C.N."/>
            <person name="Fluegel L."/>
            <person name="Davis C.M."/>
            <person name="Simpson J.R."/>
            <person name="Lauterbach L."/>
            <person name="Steele A.D."/>
            <person name="Gui C."/>
            <person name="Meng S."/>
            <person name="Li G."/>
            <person name="Viehrig K."/>
            <person name="Ye F."/>
            <person name="Su P."/>
            <person name="Kiefer A.F."/>
            <person name="Nichols A."/>
            <person name="Cepeda A.J."/>
            <person name="Yan W."/>
            <person name="Fan B."/>
            <person name="Jiang Y."/>
            <person name="Adhikari A."/>
            <person name="Zheng C.-J."/>
            <person name="Schuster L."/>
            <person name="Cowan T.M."/>
            <person name="Smanski M.J."/>
            <person name="Chevrette M.G."/>
            <person name="De Carvalho L.P.S."/>
            <person name="Shen B."/>
        </authorList>
    </citation>
    <scope>NUCLEOTIDE SEQUENCE [LARGE SCALE GENOMIC DNA]</scope>
    <source>
        <strain evidence="1 2">NPDC038104</strain>
    </source>
</reference>
<accession>A0ABV2YJQ0</accession>
<proteinExistence type="predicted"/>
<dbReference type="Proteomes" id="UP001550850">
    <property type="component" value="Unassembled WGS sequence"/>
</dbReference>
<evidence type="ECO:0008006" key="3">
    <source>
        <dbReference type="Google" id="ProtNLM"/>
    </source>
</evidence>
<comment type="caution">
    <text evidence="1">The sequence shown here is derived from an EMBL/GenBank/DDBJ whole genome shotgun (WGS) entry which is preliminary data.</text>
</comment>
<evidence type="ECO:0000313" key="1">
    <source>
        <dbReference type="EMBL" id="MEU3555962.1"/>
    </source>
</evidence>
<evidence type="ECO:0000313" key="2">
    <source>
        <dbReference type="Proteomes" id="UP001550850"/>
    </source>
</evidence>
<keyword evidence="2" id="KW-1185">Reference proteome</keyword>
<gene>
    <name evidence="1" type="ORF">AB0E65_17360</name>
</gene>
<protein>
    <recommendedName>
        <fullName evidence="3">Lipoprotein</fullName>
    </recommendedName>
</protein>
<dbReference type="EMBL" id="JBEZUR010000025">
    <property type="protein sequence ID" value="MEU3555962.1"/>
    <property type="molecule type" value="Genomic_DNA"/>
</dbReference>
<dbReference type="RefSeq" id="WP_108954796.1">
    <property type="nucleotide sequence ID" value="NZ_BEVZ01000004.1"/>
</dbReference>
<name>A0ABV2YJQ0_9ACTN</name>